<evidence type="ECO:0000313" key="1">
    <source>
        <dbReference type="EMBL" id="KKQ22025.1"/>
    </source>
</evidence>
<name>A0A0G0G7I4_9BACT</name>
<comment type="caution">
    <text evidence="1">The sequence shown here is derived from an EMBL/GenBank/DDBJ whole genome shotgun (WGS) entry which is preliminary data.</text>
</comment>
<dbReference type="AlphaFoldDB" id="A0A0G0G7I4"/>
<proteinExistence type="predicted"/>
<dbReference type="EMBL" id="LBSR01000010">
    <property type="protein sequence ID" value="KKQ22025.1"/>
    <property type="molecule type" value="Genomic_DNA"/>
</dbReference>
<organism evidence="1 2">
    <name type="scientific">Candidatus Wolfebacteria bacterium GW2011_GWC1_37_10</name>
    <dbReference type="NCBI Taxonomy" id="1619010"/>
    <lineage>
        <taxon>Bacteria</taxon>
        <taxon>Candidatus Wolfeibacteriota</taxon>
    </lineage>
</organism>
<sequence>MLVKSILIICLLLFFVGVLMFAGQSVFGLGPEEQQPPSKQMRTLKFSIFQNPAVLVNGNSTTTPFDVFIGEQSPIIKDAYIEIKGVAQEATSQITADIRSTSAAVCDEAFATSRGKTFNIDSTGQSNHFQILYAGNGTSTVSSLVYCLGQIIQSPGTYSFELKTGVSGADVSALQARMVITYQFTPPSAGNYPATGELISMVFDTSIEGAAYNSLMFKGTKPVGTKVRFQFSTSNNSGGPWSYLGGATCNSSDWYDVSDADSPVEITCAPANHNNQRYFRYKIQLCSASDCSSGGSNTPSVTDAVVSWSP</sequence>
<dbReference type="Proteomes" id="UP000034044">
    <property type="component" value="Unassembled WGS sequence"/>
</dbReference>
<evidence type="ECO:0000313" key="2">
    <source>
        <dbReference type="Proteomes" id="UP000034044"/>
    </source>
</evidence>
<accession>A0A0G0G7I4</accession>
<reference evidence="1 2" key="1">
    <citation type="journal article" date="2015" name="Nature">
        <title>rRNA introns, odd ribosomes, and small enigmatic genomes across a large radiation of phyla.</title>
        <authorList>
            <person name="Brown C.T."/>
            <person name="Hug L.A."/>
            <person name="Thomas B.C."/>
            <person name="Sharon I."/>
            <person name="Castelle C.J."/>
            <person name="Singh A."/>
            <person name="Wilkins M.J."/>
            <person name="Williams K.H."/>
            <person name="Banfield J.F."/>
        </authorList>
    </citation>
    <scope>NUCLEOTIDE SEQUENCE [LARGE SCALE GENOMIC DNA]</scope>
</reference>
<gene>
    <name evidence="1" type="ORF">US36_C0010G0004</name>
</gene>
<protein>
    <submittedName>
        <fullName evidence="1">Uncharacterized protein</fullName>
    </submittedName>
</protein>